<protein>
    <recommendedName>
        <fullName evidence="4">1-acyl-sn-glycerol-3-phosphate acyltransferase</fullName>
        <ecNumber evidence="4">2.3.1.51</ecNumber>
    </recommendedName>
</protein>
<dbReference type="InterPro" id="IPR002123">
    <property type="entry name" value="Plipid/glycerol_acylTrfase"/>
</dbReference>
<dbReference type="CDD" id="cd07989">
    <property type="entry name" value="LPLAT_AGPAT-like"/>
    <property type="match status" value="1"/>
</dbReference>
<dbReference type="SMART" id="SM00563">
    <property type="entry name" value="PlsC"/>
    <property type="match status" value="1"/>
</dbReference>
<dbReference type="GO" id="GO:0006654">
    <property type="term" value="P:phosphatidic acid biosynthetic process"/>
    <property type="evidence" value="ECO:0007669"/>
    <property type="project" value="TreeGrafter"/>
</dbReference>
<evidence type="ECO:0000256" key="4">
    <source>
        <dbReference type="RuleBase" id="RU361267"/>
    </source>
</evidence>
<sequence length="287" mass="31582">MVLSTAVCTATTLAIISLSILAFQFAYRRNAVFNYYAHVAGFTLAVTLCCIVGVSVGPFMYLINRQGTVNYIVARTMSKLGPLLCGISVKVEGNDILNTTNVPAVFVANHQSSLDILSLGLIFPDKVAIMAKKSIKYVPLLGWFMAVGNNVFVDRKNRESAMETMAKVAVFLKEHQYGLWLFPEGTRSHQTDNSLLPFKKGAFHLAVQGQIPVVPIVFSTYAPCYDPKKKLFRAGVITVKVLEPIETIGMTTADVDTLLERTRTNMLQALTTIKTVPAEAVKTKKRQ</sequence>
<accession>A0A507E5B6</accession>
<keyword evidence="2 4" id="KW-0808">Transferase</keyword>
<evidence type="ECO:0000256" key="1">
    <source>
        <dbReference type="ARBA" id="ARBA00008655"/>
    </source>
</evidence>
<evidence type="ECO:0000259" key="6">
    <source>
        <dbReference type="SMART" id="SM00563"/>
    </source>
</evidence>
<dbReference type="STRING" id="109895.A0A507E5B6"/>
<dbReference type="SUPFAM" id="SSF69593">
    <property type="entry name" value="Glycerol-3-phosphate (1)-acyltransferase"/>
    <property type="match status" value="1"/>
</dbReference>
<comment type="domain">
    <text evidence="4">The HXXXXD motif is essential for acyltransferase activity and may constitute the binding site for the phosphate moiety of the glycerol-3-phosphate.</text>
</comment>
<dbReference type="NCBIfam" id="TIGR00530">
    <property type="entry name" value="AGP_acyltrn"/>
    <property type="match status" value="1"/>
</dbReference>
<feature type="transmembrane region" description="Helical" evidence="5">
    <location>
        <begin position="7"/>
        <end position="27"/>
    </location>
</feature>
<keyword evidence="4" id="KW-0443">Lipid metabolism</keyword>
<keyword evidence="3 4" id="KW-0012">Acyltransferase</keyword>
<dbReference type="GO" id="GO:0016020">
    <property type="term" value="C:membrane"/>
    <property type="evidence" value="ECO:0007669"/>
    <property type="project" value="InterPro"/>
</dbReference>
<evidence type="ECO:0000256" key="5">
    <source>
        <dbReference type="SAM" id="Phobius"/>
    </source>
</evidence>
<feature type="transmembrane region" description="Helical" evidence="5">
    <location>
        <begin position="39"/>
        <end position="63"/>
    </location>
</feature>
<keyword evidence="5" id="KW-0812">Transmembrane</keyword>
<dbReference type="EMBL" id="QEAQ01000029">
    <property type="protein sequence ID" value="TPX59042.1"/>
    <property type="molecule type" value="Genomic_DNA"/>
</dbReference>
<name>A0A507E5B6_9FUNG</name>
<evidence type="ECO:0000256" key="2">
    <source>
        <dbReference type="ARBA" id="ARBA00022679"/>
    </source>
</evidence>
<dbReference type="InterPro" id="IPR004552">
    <property type="entry name" value="AGP_acyltrans"/>
</dbReference>
<dbReference type="Pfam" id="PF01553">
    <property type="entry name" value="Acyltransferase"/>
    <property type="match status" value="1"/>
</dbReference>
<evidence type="ECO:0000313" key="7">
    <source>
        <dbReference type="EMBL" id="TPX59042.1"/>
    </source>
</evidence>
<proteinExistence type="inferred from homology"/>
<keyword evidence="5" id="KW-0472">Membrane</keyword>
<evidence type="ECO:0000256" key="3">
    <source>
        <dbReference type="ARBA" id="ARBA00023315"/>
    </source>
</evidence>
<feature type="domain" description="Phospholipid/glycerol acyltransferase" evidence="6">
    <location>
        <begin position="104"/>
        <end position="221"/>
    </location>
</feature>
<keyword evidence="4" id="KW-0444">Lipid biosynthesis</keyword>
<dbReference type="GO" id="GO:0005783">
    <property type="term" value="C:endoplasmic reticulum"/>
    <property type="evidence" value="ECO:0007669"/>
    <property type="project" value="TreeGrafter"/>
</dbReference>
<evidence type="ECO:0000313" key="8">
    <source>
        <dbReference type="Proteomes" id="UP000318582"/>
    </source>
</evidence>
<comment type="caution">
    <text evidence="7">The sequence shown here is derived from an EMBL/GenBank/DDBJ whole genome shotgun (WGS) entry which is preliminary data.</text>
</comment>
<keyword evidence="5" id="KW-1133">Transmembrane helix</keyword>
<reference evidence="7 8" key="1">
    <citation type="journal article" date="2019" name="Sci. Rep.">
        <title>Comparative genomics of chytrid fungi reveal insights into the obligate biotrophic and pathogenic lifestyle of Synchytrium endobioticum.</title>
        <authorList>
            <person name="van de Vossenberg B.T.L.H."/>
            <person name="Warris S."/>
            <person name="Nguyen H.D.T."/>
            <person name="van Gent-Pelzer M.P.E."/>
            <person name="Joly D.L."/>
            <person name="van de Geest H.C."/>
            <person name="Bonants P.J.M."/>
            <person name="Smith D.S."/>
            <person name="Levesque C.A."/>
            <person name="van der Lee T.A.J."/>
        </authorList>
    </citation>
    <scope>NUCLEOTIDE SEQUENCE [LARGE SCALE GENOMIC DNA]</scope>
    <source>
        <strain evidence="7 8">CBS 809.83</strain>
    </source>
</reference>
<dbReference type="PANTHER" id="PTHR10434:SF11">
    <property type="entry name" value="1-ACYL-SN-GLYCEROL-3-PHOSPHATE ACYLTRANSFERASE"/>
    <property type="match status" value="1"/>
</dbReference>
<organism evidence="7 8">
    <name type="scientific">Powellomyces hirtus</name>
    <dbReference type="NCBI Taxonomy" id="109895"/>
    <lineage>
        <taxon>Eukaryota</taxon>
        <taxon>Fungi</taxon>
        <taxon>Fungi incertae sedis</taxon>
        <taxon>Chytridiomycota</taxon>
        <taxon>Chytridiomycota incertae sedis</taxon>
        <taxon>Chytridiomycetes</taxon>
        <taxon>Spizellomycetales</taxon>
        <taxon>Powellomycetaceae</taxon>
        <taxon>Powellomyces</taxon>
    </lineage>
</organism>
<comment type="catalytic activity">
    <reaction evidence="4">
        <text>a 1-acyl-sn-glycero-3-phosphate + an acyl-CoA = a 1,2-diacyl-sn-glycero-3-phosphate + CoA</text>
        <dbReference type="Rhea" id="RHEA:19709"/>
        <dbReference type="ChEBI" id="CHEBI:57287"/>
        <dbReference type="ChEBI" id="CHEBI:57970"/>
        <dbReference type="ChEBI" id="CHEBI:58342"/>
        <dbReference type="ChEBI" id="CHEBI:58608"/>
        <dbReference type="EC" id="2.3.1.51"/>
    </reaction>
</comment>
<dbReference type="GO" id="GO:0003841">
    <property type="term" value="F:1-acylglycerol-3-phosphate O-acyltransferase activity"/>
    <property type="evidence" value="ECO:0007669"/>
    <property type="project" value="UniProtKB-UniRule"/>
</dbReference>
<keyword evidence="8" id="KW-1185">Reference proteome</keyword>
<comment type="similarity">
    <text evidence="1 4">Belongs to the 1-acyl-sn-glycerol-3-phosphate acyltransferase family.</text>
</comment>
<keyword evidence="4" id="KW-0594">Phospholipid biosynthesis</keyword>
<dbReference type="AlphaFoldDB" id="A0A507E5B6"/>
<dbReference type="Proteomes" id="UP000318582">
    <property type="component" value="Unassembled WGS sequence"/>
</dbReference>
<dbReference type="PANTHER" id="PTHR10434">
    <property type="entry name" value="1-ACYL-SN-GLYCEROL-3-PHOSPHATE ACYLTRANSFERASE"/>
    <property type="match status" value="1"/>
</dbReference>
<gene>
    <name evidence="7" type="ORF">PhCBS80983_g02695</name>
</gene>
<dbReference type="EC" id="2.3.1.51" evidence="4"/>
<keyword evidence="4" id="KW-1208">Phospholipid metabolism</keyword>